<dbReference type="AlphaFoldDB" id="A0A9R0NU57"/>
<dbReference type="InterPro" id="IPR036162">
    <property type="entry name" value="Resolvase-like_N_sf"/>
</dbReference>
<dbReference type="Proteomes" id="UP000006138">
    <property type="component" value="Chromosome"/>
</dbReference>
<dbReference type="CDD" id="cd00338">
    <property type="entry name" value="Ser_Recombinase"/>
    <property type="match status" value="1"/>
</dbReference>
<dbReference type="InterPro" id="IPR006119">
    <property type="entry name" value="Resolv_N"/>
</dbReference>
<dbReference type="Pfam" id="PF00239">
    <property type="entry name" value="Resolvase"/>
    <property type="match status" value="1"/>
</dbReference>
<evidence type="ECO:0000313" key="2">
    <source>
        <dbReference type="EMBL" id="AEK40642.1"/>
    </source>
</evidence>
<dbReference type="SUPFAM" id="SSF53041">
    <property type="entry name" value="Resolvase-like"/>
    <property type="match status" value="1"/>
</dbReference>
<organism evidence="2 3">
    <name type="scientific">Amycolatopsis mediterranei (strain S699)</name>
    <name type="common">Nocardia mediterranei</name>
    <dbReference type="NCBI Taxonomy" id="713604"/>
    <lineage>
        <taxon>Bacteria</taxon>
        <taxon>Bacillati</taxon>
        <taxon>Actinomycetota</taxon>
        <taxon>Actinomycetes</taxon>
        <taxon>Pseudonocardiales</taxon>
        <taxon>Pseudonocardiaceae</taxon>
        <taxon>Amycolatopsis</taxon>
    </lineage>
</organism>
<gene>
    <name evidence="2" type="ordered locus">RAM_10760</name>
</gene>
<proteinExistence type="predicted"/>
<dbReference type="RefSeq" id="WP_014466765.1">
    <property type="nucleotide sequence ID" value="NC_017186.1"/>
</dbReference>
<dbReference type="GO" id="GO:0000150">
    <property type="term" value="F:DNA strand exchange activity"/>
    <property type="evidence" value="ECO:0007669"/>
    <property type="project" value="InterPro"/>
</dbReference>
<dbReference type="EMBL" id="CP002896">
    <property type="protein sequence ID" value="AEK40642.1"/>
    <property type="molecule type" value="Genomic_DNA"/>
</dbReference>
<keyword evidence="3" id="KW-1185">Reference proteome</keyword>
<accession>A0A9R0NU57</accession>
<dbReference type="GeneID" id="92877261"/>
<evidence type="ECO:0000313" key="3">
    <source>
        <dbReference type="Proteomes" id="UP000006138"/>
    </source>
</evidence>
<sequence>MSEPSTALTAVFYLRTASNRAGDIFTGIARQRSICQQRANELGLRVLGEYTDRGTTTRPDGQPGLAELLSDLPALKPDYVITFDHSRLAHKMAHYASIAWSIAKAGSRLEIASQPHRDANELAEEIITQIGSVQIVDFSNENTDSEKHDEK</sequence>
<dbReference type="GO" id="GO:0003677">
    <property type="term" value="F:DNA binding"/>
    <property type="evidence" value="ECO:0007669"/>
    <property type="project" value="InterPro"/>
</dbReference>
<feature type="domain" description="Resolvase/invertase-type recombinase catalytic" evidence="1">
    <location>
        <begin position="10"/>
        <end position="147"/>
    </location>
</feature>
<reference evidence="2 3" key="1">
    <citation type="journal article" date="2011" name="J. Bacteriol.">
        <title>Whole genome sequence of the rifamycin B-producing strain Amycolatopsis mediterranei S699.</title>
        <authorList>
            <person name="Verma M."/>
            <person name="Kaur J."/>
            <person name="Kumar M."/>
            <person name="Kumari K."/>
            <person name="Saxena A."/>
            <person name="Anand S."/>
            <person name="Nigam A."/>
            <person name="Ravi V."/>
            <person name="Raghuvanshi S."/>
            <person name="Khurana P."/>
            <person name="Tyagi A.K."/>
            <person name="Khurana J.P."/>
            <person name="Lal R."/>
        </authorList>
    </citation>
    <scope>NUCLEOTIDE SEQUENCE [LARGE SCALE GENOMIC DNA]</scope>
    <source>
        <strain evidence="2 3">S699</strain>
    </source>
</reference>
<dbReference type="KEGG" id="amn:RAM_10760"/>
<protein>
    <submittedName>
        <fullName evidence="2">Site-specific recombinase</fullName>
    </submittedName>
</protein>
<name>A0A9R0NU57_AMYMS</name>
<evidence type="ECO:0000259" key="1">
    <source>
        <dbReference type="SMART" id="SM00857"/>
    </source>
</evidence>
<dbReference type="SMART" id="SM00857">
    <property type="entry name" value="Resolvase"/>
    <property type="match status" value="1"/>
</dbReference>
<dbReference type="Gene3D" id="3.40.50.1390">
    <property type="entry name" value="Resolvase, N-terminal catalytic domain"/>
    <property type="match status" value="1"/>
</dbReference>